<dbReference type="Gene3D" id="3.60.21.10">
    <property type="match status" value="1"/>
</dbReference>
<evidence type="ECO:0000256" key="2">
    <source>
        <dbReference type="RuleBase" id="RU362039"/>
    </source>
</evidence>
<organism evidence="3 4">
    <name type="scientific">Anaerocolumna cellulosilytica</name>
    <dbReference type="NCBI Taxonomy" id="433286"/>
    <lineage>
        <taxon>Bacteria</taxon>
        <taxon>Bacillati</taxon>
        <taxon>Bacillota</taxon>
        <taxon>Clostridia</taxon>
        <taxon>Lachnospirales</taxon>
        <taxon>Lachnospiraceae</taxon>
        <taxon>Anaerocolumna</taxon>
    </lineage>
</organism>
<dbReference type="InterPro" id="IPR000979">
    <property type="entry name" value="Phosphodiesterase_MJ0936/Vps29"/>
</dbReference>
<reference evidence="3 4" key="1">
    <citation type="journal article" date="2016" name="Int. J. Syst. Evol. Microbiol.">
        <title>Descriptions of Anaerotaenia torta gen. nov., sp. nov. and Anaerocolumna cellulosilytica gen. nov., sp. nov. isolated from a methanogenic reactor of cattle waste.</title>
        <authorList>
            <person name="Uek A."/>
            <person name="Ohtaki Y."/>
            <person name="Kaku N."/>
            <person name="Ueki K."/>
        </authorList>
    </citation>
    <scope>NUCLEOTIDE SEQUENCE [LARGE SCALE GENOMIC DNA]</scope>
    <source>
        <strain evidence="3 4">SN021</strain>
    </source>
</reference>
<proteinExistence type="inferred from homology"/>
<dbReference type="NCBIfam" id="TIGR00040">
    <property type="entry name" value="yfcE"/>
    <property type="match status" value="1"/>
</dbReference>
<keyword evidence="2" id="KW-0479">Metal-binding</keyword>
<dbReference type="InterPro" id="IPR029052">
    <property type="entry name" value="Metallo-depent_PP-like"/>
</dbReference>
<dbReference type="Proteomes" id="UP000515561">
    <property type="component" value="Chromosome"/>
</dbReference>
<dbReference type="Pfam" id="PF12850">
    <property type="entry name" value="Metallophos_2"/>
    <property type="match status" value="1"/>
</dbReference>
<accession>A0A6S6RC60</accession>
<comment type="similarity">
    <text evidence="1 2">Belongs to the metallophosphoesterase superfamily. YfcE family.</text>
</comment>
<name>A0A6S6RC60_9FIRM</name>
<comment type="cofactor">
    <cofactor evidence="2">
        <name>a divalent metal cation</name>
        <dbReference type="ChEBI" id="CHEBI:60240"/>
    </cofactor>
</comment>
<dbReference type="PANTHER" id="PTHR11124">
    <property type="entry name" value="VACUOLAR SORTING PROTEIN VPS29"/>
    <property type="match status" value="1"/>
</dbReference>
<dbReference type="GO" id="GO:0016787">
    <property type="term" value="F:hydrolase activity"/>
    <property type="evidence" value="ECO:0007669"/>
    <property type="project" value="UniProtKB-UniRule"/>
</dbReference>
<dbReference type="KEGG" id="acel:acsn021_41540"/>
<gene>
    <name evidence="3" type="ORF">acsn021_41540</name>
</gene>
<evidence type="ECO:0000313" key="4">
    <source>
        <dbReference type="Proteomes" id="UP000515561"/>
    </source>
</evidence>
<evidence type="ECO:0000313" key="3">
    <source>
        <dbReference type="EMBL" id="BCJ96585.1"/>
    </source>
</evidence>
<keyword evidence="4" id="KW-1185">Reference proteome</keyword>
<dbReference type="RefSeq" id="WP_184094980.1">
    <property type="nucleotide sequence ID" value="NZ_AP023367.1"/>
</dbReference>
<dbReference type="EC" id="3.1.4.-" evidence="2"/>
<protein>
    <recommendedName>
        <fullName evidence="2">Phosphoesterase</fullName>
        <ecNumber evidence="2">3.1.4.-</ecNumber>
    </recommendedName>
</protein>
<dbReference type="SUPFAM" id="SSF56300">
    <property type="entry name" value="Metallo-dependent phosphatases"/>
    <property type="match status" value="1"/>
</dbReference>
<dbReference type="AlphaFoldDB" id="A0A6S6RC60"/>
<sequence length="162" mass="18293">MKILIVSDSHGKNHFLEKVITKTEPFDLFLHLGDIEGSEDYLEALVSSKTVMVAGNNDFFTDLDKEKIITIGHYRIFMTHGHHYGVNFGTERLKNVARQHGAAIAIFGHTHRPSIDLTGDVWAINPGSISLPRQEDGKPSFIIMDIDDKGLAHFTLNYIERY</sequence>
<evidence type="ECO:0000256" key="1">
    <source>
        <dbReference type="ARBA" id="ARBA00008950"/>
    </source>
</evidence>
<dbReference type="EMBL" id="AP023367">
    <property type="protein sequence ID" value="BCJ96585.1"/>
    <property type="molecule type" value="Genomic_DNA"/>
</dbReference>
<dbReference type="GO" id="GO:0046872">
    <property type="term" value="F:metal ion binding"/>
    <property type="evidence" value="ECO:0007669"/>
    <property type="project" value="UniProtKB-KW"/>
</dbReference>
<dbReference type="InterPro" id="IPR024654">
    <property type="entry name" value="Calcineurin-like_PHP_lpxH"/>
</dbReference>